<dbReference type="Proteomes" id="UP001348369">
    <property type="component" value="Chromosome"/>
</dbReference>
<proteinExistence type="predicted"/>
<evidence type="ECO:0000313" key="1">
    <source>
        <dbReference type="EMBL" id="WSC01267.1"/>
    </source>
</evidence>
<name>A0ACD4ZW35_9ACTN</name>
<reference evidence="1" key="1">
    <citation type="submission" date="2022-10" db="EMBL/GenBank/DDBJ databases">
        <title>The complete genomes of actinobacterial strains from the NBC collection.</title>
        <authorList>
            <person name="Joergensen T.S."/>
            <person name="Alvarez Arevalo M."/>
            <person name="Sterndorff E.B."/>
            <person name="Faurdal D."/>
            <person name="Vuksanovic O."/>
            <person name="Mourched A.-S."/>
            <person name="Charusanti P."/>
            <person name="Shaw S."/>
            <person name="Blin K."/>
            <person name="Weber T."/>
        </authorList>
    </citation>
    <scope>NUCLEOTIDE SEQUENCE</scope>
    <source>
        <strain evidence="1">NBC 01771</strain>
    </source>
</reference>
<accession>A0ACD4ZW35</accession>
<organism evidence="1 2">
    <name type="scientific">Streptomyces scopuliridis</name>
    <dbReference type="NCBI Taxonomy" id="452529"/>
    <lineage>
        <taxon>Bacteria</taxon>
        <taxon>Bacillati</taxon>
        <taxon>Actinomycetota</taxon>
        <taxon>Actinomycetes</taxon>
        <taxon>Kitasatosporales</taxon>
        <taxon>Streptomycetaceae</taxon>
        <taxon>Streptomyces</taxon>
    </lineage>
</organism>
<protein>
    <submittedName>
        <fullName evidence="1">Uncharacterized protein</fullName>
    </submittedName>
</protein>
<dbReference type="EMBL" id="CP109109">
    <property type="protein sequence ID" value="WSC01267.1"/>
    <property type="molecule type" value="Genomic_DNA"/>
</dbReference>
<keyword evidence="2" id="KW-1185">Reference proteome</keyword>
<evidence type="ECO:0000313" key="2">
    <source>
        <dbReference type="Proteomes" id="UP001348369"/>
    </source>
</evidence>
<sequence>MKYEEHYLVTLTSPDGTITSERYDDSAEAADVYDQAVLLLTKGHKVELRRYTSVLLGMSVKAQ</sequence>
<gene>
    <name evidence="1" type="ORF">OG835_32575</name>
</gene>